<keyword evidence="5 7" id="KW-1133">Transmembrane helix</keyword>
<dbReference type="Proteomes" id="UP000199516">
    <property type="component" value="Unassembled WGS sequence"/>
</dbReference>
<reference evidence="9 10" key="1">
    <citation type="submission" date="2016-10" db="EMBL/GenBank/DDBJ databases">
        <authorList>
            <person name="de Groot N.N."/>
        </authorList>
    </citation>
    <scope>NUCLEOTIDE SEQUENCE [LARGE SCALE GENOMIC DNA]</scope>
    <source>
        <strain evidence="9 10">DSM 23995</strain>
    </source>
</reference>
<dbReference type="GO" id="GO:0005886">
    <property type="term" value="C:plasma membrane"/>
    <property type="evidence" value="ECO:0007669"/>
    <property type="project" value="UniProtKB-SubCell"/>
</dbReference>
<dbReference type="GO" id="GO:0055085">
    <property type="term" value="P:transmembrane transport"/>
    <property type="evidence" value="ECO:0007669"/>
    <property type="project" value="InterPro"/>
</dbReference>
<dbReference type="STRING" id="930128.SAMN05192532_102243"/>
<feature type="transmembrane region" description="Helical" evidence="7">
    <location>
        <begin position="14"/>
        <end position="34"/>
    </location>
</feature>
<keyword evidence="10" id="KW-1185">Reference proteome</keyword>
<feature type="transmembrane region" description="Helical" evidence="7">
    <location>
        <begin position="185"/>
        <end position="206"/>
    </location>
</feature>
<dbReference type="PROSITE" id="PS50928">
    <property type="entry name" value="ABC_TM1"/>
    <property type="match status" value="1"/>
</dbReference>
<evidence type="ECO:0000256" key="4">
    <source>
        <dbReference type="ARBA" id="ARBA00022692"/>
    </source>
</evidence>
<protein>
    <submittedName>
        <fullName evidence="9">Peptide/nickel transport system permease protein</fullName>
    </submittedName>
</protein>
<dbReference type="AlphaFoldDB" id="A0A1I2BDI1"/>
<name>A0A1I2BDI1_9BACI</name>
<sequence length="276" mass="30584">MKKAPALSIRVKTILRMMLSGLILVGVVVGGLLIGEGRPSVDLLNRNTPPSLNHLFGTDWLGRDLLARTLRGLTMSIMIGVISVTISATIAFLLSIISSWGRFLDICVNWFIDMFLSVPHIVILLLISFALGGGVKGVIAGLALTHWPILTRLLRAEVMQIKESEYVSLSRQLGKSRLFISRRHILPHIIPQLFVGWLLLFPHVILHESAITFLGFGLPAEQPSIGIILSESMQYLTAGLWWLAFFPGLALLLVVLSYDLLGNSIRTFIDPYQVRK</sequence>
<feature type="transmembrane region" description="Helical" evidence="7">
    <location>
        <begin position="137"/>
        <end position="154"/>
    </location>
</feature>
<evidence type="ECO:0000256" key="3">
    <source>
        <dbReference type="ARBA" id="ARBA00022475"/>
    </source>
</evidence>
<evidence type="ECO:0000313" key="10">
    <source>
        <dbReference type="Proteomes" id="UP000199516"/>
    </source>
</evidence>
<comment type="subcellular location">
    <subcellularLocation>
        <location evidence="1 7">Cell membrane</location>
        <topology evidence="1 7">Multi-pass membrane protein</topology>
    </subcellularLocation>
</comment>
<evidence type="ECO:0000256" key="6">
    <source>
        <dbReference type="ARBA" id="ARBA00023136"/>
    </source>
</evidence>
<dbReference type="OrthoDB" id="9797472at2"/>
<evidence type="ECO:0000256" key="5">
    <source>
        <dbReference type="ARBA" id="ARBA00022989"/>
    </source>
</evidence>
<gene>
    <name evidence="9" type="ORF">SAMN05192532_102243</name>
</gene>
<dbReference type="Pfam" id="PF00528">
    <property type="entry name" value="BPD_transp_1"/>
    <property type="match status" value="1"/>
</dbReference>
<dbReference type="PANTHER" id="PTHR43386">
    <property type="entry name" value="OLIGOPEPTIDE TRANSPORT SYSTEM PERMEASE PROTEIN APPC"/>
    <property type="match status" value="1"/>
</dbReference>
<feature type="transmembrane region" description="Helical" evidence="7">
    <location>
        <begin position="240"/>
        <end position="261"/>
    </location>
</feature>
<evidence type="ECO:0000313" key="9">
    <source>
        <dbReference type="EMBL" id="SFE54224.1"/>
    </source>
</evidence>
<keyword evidence="3" id="KW-1003">Cell membrane</keyword>
<feature type="transmembrane region" description="Helical" evidence="7">
    <location>
        <begin position="110"/>
        <end position="131"/>
    </location>
</feature>
<dbReference type="SUPFAM" id="SSF161098">
    <property type="entry name" value="MetI-like"/>
    <property type="match status" value="1"/>
</dbReference>
<feature type="transmembrane region" description="Helical" evidence="7">
    <location>
        <begin position="73"/>
        <end position="98"/>
    </location>
</feature>
<feature type="domain" description="ABC transmembrane type-1" evidence="8">
    <location>
        <begin position="73"/>
        <end position="262"/>
    </location>
</feature>
<keyword evidence="4 7" id="KW-0812">Transmembrane</keyword>
<evidence type="ECO:0000256" key="2">
    <source>
        <dbReference type="ARBA" id="ARBA00022448"/>
    </source>
</evidence>
<dbReference type="Gene3D" id="1.10.3720.10">
    <property type="entry name" value="MetI-like"/>
    <property type="match status" value="1"/>
</dbReference>
<dbReference type="CDD" id="cd06261">
    <property type="entry name" value="TM_PBP2"/>
    <property type="match status" value="1"/>
</dbReference>
<keyword evidence="6 7" id="KW-0472">Membrane</keyword>
<dbReference type="InterPro" id="IPR000515">
    <property type="entry name" value="MetI-like"/>
</dbReference>
<evidence type="ECO:0000256" key="7">
    <source>
        <dbReference type="RuleBase" id="RU363032"/>
    </source>
</evidence>
<organism evidence="9 10">
    <name type="scientific">Alteribacillus iranensis</name>
    <dbReference type="NCBI Taxonomy" id="930128"/>
    <lineage>
        <taxon>Bacteria</taxon>
        <taxon>Bacillati</taxon>
        <taxon>Bacillota</taxon>
        <taxon>Bacilli</taxon>
        <taxon>Bacillales</taxon>
        <taxon>Bacillaceae</taxon>
        <taxon>Alteribacillus</taxon>
    </lineage>
</organism>
<dbReference type="InterPro" id="IPR035906">
    <property type="entry name" value="MetI-like_sf"/>
</dbReference>
<dbReference type="PANTHER" id="PTHR43386:SF23">
    <property type="entry name" value="ABC TRANSPORTER"/>
    <property type="match status" value="1"/>
</dbReference>
<proteinExistence type="inferred from homology"/>
<evidence type="ECO:0000259" key="8">
    <source>
        <dbReference type="PROSITE" id="PS50928"/>
    </source>
</evidence>
<dbReference type="InterPro" id="IPR050366">
    <property type="entry name" value="BP-dependent_transpt_permease"/>
</dbReference>
<keyword evidence="2 7" id="KW-0813">Transport</keyword>
<dbReference type="EMBL" id="FONT01000002">
    <property type="protein sequence ID" value="SFE54224.1"/>
    <property type="molecule type" value="Genomic_DNA"/>
</dbReference>
<accession>A0A1I2BDI1</accession>
<comment type="similarity">
    <text evidence="7">Belongs to the binding-protein-dependent transport system permease family.</text>
</comment>
<dbReference type="RefSeq" id="WP_091658535.1">
    <property type="nucleotide sequence ID" value="NZ_FONT01000002.1"/>
</dbReference>
<evidence type="ECO:0000256" key="1">
    <source>
        <dbReference type="ARBA" id="ARBA00004651"/>
    </source>
</evidence>